<evidence type="ECO:0000256" key="1">
    <source>
        <dbReference type="ARBA" id="ARBA00022490"/>
    </source>
</evidence>
<dbReference type="RefSeq" id="WP_192818094.1">
    <property type="nucleotide sequence ID" value="NZ_CP062310.1"/>
</dbReference>
<dbReference type="InterPro" id="IPR029028">
    <property type="entry name" value="Alpha/beta_knot_MTases"/>
</dbReference>
<dbReference type="GO" id="GO:0008175">
    <property type="term" value="F:tRNA methyltransferase activity"/>
    <property type="evidence" value="ECO:0007669"/>
    <property type="project" value="InterPro"/>
</dbReference>
<evidence type="ECO:0000313" key="6">
    <source>
        <dbReference type="Proteomes" id="UP000594121"/>
    </source>
</evidence>
<evidence type="ECO:0000313" key="5">
    <source>
        <dbReference type="EMBL" id="QOJ78121.1"/>
    </source>
</evidence>
<dbReference type="GeneID" id="59149201"/>
<dbReference type="KEGG" id="thel:IG193_04855"/>
<dbReference type="InterPro" id="IPR029026">
    <property type="entry name" value="tRNA_m1G_MTases_N"/>
</dbReference>
<name>A0A7L9FER9_9CREN</name>
<keyword evidence="3" id="KW-0808">Transferase</keyword>
<sequence>MYDDKPLLARVISSAFYLSHGIRRNVSLIIYLGDAGYKVVFLGDKLKHIHVDEQSLTGILKKIQIAVNRKPRHVKVHDGVFVEQSPSLTEHVDYLVTHEGAPLEKSLHTCPEKLSLVIEHGIKLSASAAKVRVTSRPKPVDVTLAILNIKLDRLCGPL</sequence>
<dbReference type="GO" id="GO:0032259">
    <property type="term" value="P:methylation"/>
    <property type="evidence" value="ECO:0007669"/>
    <property type="project" value="UniProtKB-KW"/>
</dbReference>
<evidence type="ECO:0000256" key="3">
    <source>
        <dbReference type="ARBA" id="ARBA00022679"/>
    </source>
</evidence>
<keyword evidence="2" id="KW-0489">Methyltransferase</keyword>
<keyword evidence="4" id="KW-0949">S-adenosyl-L-methionine</keyword>
<proteinExistence type="predicted"/>
<dbReference type="InParanoid" id="A0A7L9FER9"/>
<evidence type="ECO:0000256" key="4">
    <source>
        <dbReference type="ARBA" id="ARBA00022691"/>
    </source>
</evidence>
<accession>A0A7L9FER9</accession>
<evidence type="ECO:0000256" key="2">
    <source>
        <dbReference type="ARBA" id="ARBA00022603"/>
    </source>
</evidence>
<dbReference type="SUPFAM" id="SSF75217">
    <property type="entry name" value="alpha/beta knot"/>
    <property type="match status" value="1"/>
</dbReference>
<reference evidence="5 6" key="1">
    <citation type="submission" date="2020-10" db="EMBL/GenBank/DDBJ databases">
        <title>Thermofilum lucidum 3507LT sp. nov. a novel member of Thermofilaceae family isolated from Chile hot spring, and proposal of description order Thermofilales.</title>
        <authorList>
            <person name="Zayulina K.S."/>
            <person name="Elcheninov A.G."/>
            <person name="Toshchakov S.V."/>
            <person name="Kublanov I.V."/>
        </authorList>
    </citation>
    <scope>NUCLEOTIDE SEQUENCE [LARGE SCALE GENOMIC DNA]</scope>
    <source>
        <strain evidence="5 6">3507LT</strain>
    </source>
</reference>
<gene>
    <name evidence="5" type="ORF">IG193_04855</name>
</gene>
<dbReference type="Proteomes" id="UP000594121">
    <property type="component" value="Chromosome"/>
</dbReference>
<dbReference type="EMBL" id="CP062310">
    <property type="protein sequence ID" value="QOJ78121.1"/>
    <property type="molecule type" value="Genomic_DNA"/>
</dbReference>
<dbReference type="InterPro" id="IPR007158">
    <property type="entry name" value="TrmY"/>
</dbReference>
<protein>
    <submittedName>
        <fullName evidence="5">Uncharacterized protein</fullName>
    </submittedName>
</protein>
<keyword evidence="1" id="KW-0963">Cytoplasm</keyword>
<dbReference type="Pfam" id="PF04013">
    <property type="entry name" value="Methyltrn_RNA_2"/>
    <property type="match status" value="1"/>
</dbReference>
<dbReference type="Gene3D" id="3.40.1280.10">
    <property type="match status" value="1"/>
</dbReference>
<dbReference type="AlphaFoldDB" id="A0A7L9FER9"/>
<organism evidence="5 6">
    <name type="scientific">Infirmifilum lucidum</name>
    <dbReference type="NCBI Taxonomy" id="2776706"/>
    <lineage>
        <taxon>Archaea</taxon>
        <taxon>Thermoproteota</taxon>
        <taxon>Thermoprotei</taxon>
        <taxon>Thermofilales</taxon>
        <taxon>Thermofilaceae</taxon>
        <taxon>Infirmifilum</taxon>
    </lineage>
</organism>
<keyword evidence="6" id="KW-1185">Reference proteome</keyword>